<dbReference type="Pfam" id="PF16751">
    <property type="entry name" value="RsdA_SigD_bd"/>
    <property type="match status" value="1"/>
</dbReference>
<feature type="compositionally biased region" description="Basic and acidic residues" evidence="1">
    <location>
        <begin position="247"/>
        <end position="256"/>
    </location>
</feature>
<evidence type="ECO:0000256" key="1">
    <source>
        <dbReference type="SAM" id="MobiDB-lite"/>
    </source>
</evidence>
<feature type="domain" description="Anti-sigma-D factor RsdA sigma factor binding region" evidence="2">
    <location>
        <begin position="45"/>
        <end position="94"/>
    </location>
</feature>
<feature type="region of interest" description="Disordered" evidence="1">
    <location>
        <begin position="226"/>
        <end position="389"/>
    </location>
</feature>
<accession>A0ABP9P4K3</accession>
<sequence length="389" mass="39643">MPDDTRHPFGGYNGHGGSHNGTNGSRPHQMEAQPVAFDELSEPVDLVAVQADDELINALAAGMSVSAPGVGGYDADDRVAAILAAWKADVDADPIPELVDVDTAVSTVRAARPPSGRIRHLVPVAAAAAFLVLAIGGVSVSSYNAQPDDALWGISKVLYSERAESVEAAARVEERIDNAKDALSAGQPVLAARELAQAQKDLAAVRPQEGQSELAEAQDFLRAKAAETPEGKKVNPASPLATQPSREVPESVREPRPSNSEDADATTEEPDSSSATPEGEPGPEVARTPDDPTGTGTTHPTADPRRAVAPEQGSSTPTSSPSSPAPGNGHGEGKPDTPTSGNNPPATSEGRPDPTTSPAPPPRGDEGGGDSPDPSGPSASGEEAPATGN</sequence>
<keyword evidence="4" id="KW-1185">Reference proteome</keyword>
<organism evidence="3 4">
    <name type="scientific">Pseudonocardia adelaidensis</name>
    <dbReference type="NCBI Taxonomy" id="648754"/>
    <lineage>
        <taxon>Bacteria</taxon>
        <taxon>Bacillati</taxon>
        <taxon>Actinomycetota</taxon>
        <taxon>Actinomycetes</taxon>
        <taxon>Pseudonocardiales</taxon>
        <taxon>Pseudonocardiaceae</taxon>
        <taxon>Pseudonocardia</taxon>
    </lineage>
</organism>
<feature type="compositionally biased region" description="Polar residues" evidence="1">
    <location>
        <begin position="337"/>
        <end position="346"/>
    </location>
</feature>
<proteinExistence type="predicted"/>
<reference evidence="4" key="1">
    <citation type="journal article" date="2019" name="Int. J. Syst. Evol. Microbiol.">
        <title>The Global Catalogue of Microorganisms (GCM) 10K type strain sequencing project: providing services to taxonomists for standard genome sequencing and annotation.</title>
        <authorList>
            <consortium name="The Broad Institute Genomics Platform"/>
            <consortium name="The Broad Institute Genome Sequencing Center for Infectious Disease"/>
            <person name="Wu L."/>
            <person name="Ma J."/>
        </authorList>
    </citation>
    <scope>NUCLEOTIDE SEQUENCE [LARGE SCALE GENOMIC DNA]</scope>
    <source>
        <strain evidence="4">JCM 18302</strain>
    </source>
</reference>
<comment type="caution">
    <text evidence="3">The sequence shown here is derived from an EMBL/GenBank/DDBJ whole genome shotgun (WGS) entry which is preliminary data.</text>
</comment>
<feature type="region of interest" description="Disordered" evidence="1">
    <location>
        <begin position="1"/>
        <end position="29"/>
    </location>
</feature>
<protein>
    <submittedName>
        <fullName evidence="3">Anti-sigma-D factor RsdA</fullName>
    </submittedName>
</protein>
<dbReference type="InterPro" id="IPR031928">
    <property type="entry name" value="RsdA_SigD-bd"/>
</dbReference>
<evidence type="ECO:0000313" key="4">
    <source>
        <dbReference type="Proteomes" id="UP001500804"/>
    </source>
</evidence>
<feature type="compositionally biased region" description="Low complexity" evidence="1">
    <location>
        <begin position="371"/>
        <end position="383"/>
    </location>
</feature>
<gene>
    <name evidence="3" type="ORF">GCM10023320_78760</name>
</gene>
<name>A0ABP9P4K3_9PSEU</name>
<dbReference type="Proteomes" id="UP001500804">
    <property type="component" value="Unassembled WGS sequence"/>
</dbReference>
<evidence type="ECO:0000259" key="2">
    <source>
        <dbReference type="Pfam" id="PF16751"/>
    </source>
</evidence>
<feature type="compositionally biased region" description="Acidic residues" evidence="1">
    <location>
        <begin position="261"/>
        <end position="271"/>
    </location>
</feature>
<evidence type="ECO:0000313" key="3">
    <source>
        <dbReference type="EMBL" id="GAA5140736.1"/>
    </source>
</evidence>
<feature type="compositionally biased region" description="Low complexity" evidence="1">
    <location>
        <begin position="291"/>
        <end position="301"/>
    </location>
</feature>
<dbReference type="EMBL" id="BAABJO010000049">
    <property type="protein sequence ID" value="GAA5140736.1"/>
    <property type="molecule type" value="Genomic_DNA"/>
</dbReference>